<keyword evidence="5" id="KW-0378">Hydrolase</keyword>
<keyword evidence="3" id="KW-0645">Protease</keyword>
<dbReference type="PROSITE" id="PS50802">
    <property type="entry name" value="OTU"/>
    <property type="match status" value="1"/>
</dbReference>
<dbReference type="EC" id="3.4.19.12" evidence="2"/>
<evidence type="ECO:0000256" key="7">
    <source>
        <dbReference type="SAM" id="MobiDB-lite"/>
    </source>
</evidence>
<dbReference type="Gene3D" id="3.30.200.60">
    <property type="entry name" value="Peptidase C65 Otubain, subdomain 1"/>
    <property type="match status" value="1"/>
</dbReference>
<dbReference type="Proteomes" id="UP000243015">
    <property type="component" value="Unassembled WGS sequence"/>
</dbReference>
<dbReference type="VEuPathDB" id="FungiDB:TERG_02468"/>
<dbReference type="GO" id="GO:0006508">
    <property type="term" value="P:proteolysis"/>
    <property type="evidence" value="ECO:0007669"/>
    <property type="project" value="UniProtKB-KW"/>
</dbReference>
<proteinExistence type="predicted"/>
<dbReference type="InterPro" id="IPR038765">
    <property type="entry name" value="Papain-like_cys_pep_sf"/>
</dbReference>
<dbReference type="PANTHER" id="PTHR12931">
    <property type="entry name" value="UBIQUITIN THIOLESTERASE PROTEIN OTUB"/>
    <property type="match status" value="1"/>
</dbReference>
<dbReference type="PANTHER" id="PTHR12931:SF15">
    <property type="entry name" value="UBIQUITIN THIOESTERASE OTUBAIN-LIKE"/>
    <property type="match status" value="1"/>
</dbReference>
<feature type="domain" description="OTU" evidence="8">
    <location>
        <begin position="288"/>
        <end position="492"/>
    </location>
</feature>
<evidence type="ECO:0000256" key="5">
    <source>
        <dbReference type="ARBA" id="ARBA00022801"/>
    </source>
</evidence>
<evidence type="ECO:0000256" key="1">
    <source>
        <dbReference type="ARBA" id="ARBA00000707"/>
    </source>
</evidence>
<dbReference type="GO" id="GO:0043130">
    <property type="term" value="F:ubiquitin binding"/>
    <property type="evidence" value="ECO:0007669"/>
    <property type="project" value="TreeGrafter"/>
</dbReference>
<evidence type="ECO:0000256" key="4">
    <source>
        <dbReference type="ARBA" id="ARBA00022786"/>
    </source>
</evidence>
<evidence type="ECO:0000256" key="3">
    <source>
        <dbReference type="ARBA" id="ARBA00022670"/>
    </source>
</evidence>
<dbReference type="Gene3D" id="1.20.1300.20">
    <property type="entry name" value="Peptidase C65 Otubain, subdomain 2"/>
    <property type="match status" value="1"/>
</dbReference>
<dbReference type="SUPFAM" id="SSF54001">
    <property type="entry name" value="Cysteine proteinases"/>
    <property type="match status" value="1"/>
</dbReference>
<sequence>MRFPFVSGLQHVSYMARNPIPVRSVCSVYKSPLGAGPGARISVCLRLPESSLLLQFLTIECLLCALVLVCSLLDLIPALSRRKHSLAREILLPASEKRSKKIVEDEQANRQQNGLSFLVACRCEVAVHMGGLVFPQAVKMMMEAERANVYSFFPTAREVPMPFHYQPHLHQQHLQHQHQLHHQHSFSAGFNDGFSDGYSPIHQCRPDLLLSRVYQPPCSDYLVHHQPIMANLGPDEMAEFQKLSNEYEPDLQGPLVGIKQSSVALSQEYAQADPIYVAKTSSLAQTHSHYRIMKGDGNCGWRAVAFGYFESLFALRDQAKIAQELARIKSFNAMFDAVGQQEHLYEIFVDATEELLKSMAEQIANNNQDETFIVDAFNNEWNSNAIITHFRLMTGAWMQLNRERYEAFLPMPIEQYCSRTVDTVRTEIDEIGLQALVDGVIEASGFDVQILYLDRSQGDEVNAHQLTPQRTDSLGVIKLLYRPGHYDLLYGSPQSPTPVNYQYSMTCDFSPWYPNSLNFDLNPVLMAVPSLPLDPANSPPHPAPAPSPYEYSYPMNPPENMIPHHTIPLPEPAPPRHATINLPLRSPPPPEDKPSELLIRMNPLVDPDMSCLPLTIPFRKYVSKSIGYLSNCLRFLSSHFNQAHFLNAEFQPSQWDPSEIYKREKKPSSRSGSSSE</sequence>
<accession>A0A178F084</accession>
<dbReference type="InterPro" id="IPR042467">
    <property type="entry name" value="Peptidase_C65_otubain_sub2"/>
</dbReference>
<reference evidence="9 10" key="1">
    <citation type="submission" date="2016-05" db="EMBL/GenBank/DDBJ databases">
        <title>Genome sequencing of Trichophyton rubrum CMCC(F)T1i isolated from hair.</title>
        <authorList>
            <person name="Zhan P."/>
            <person name="Tao Y."/>
            <person name="Liu W."/>
        </authorList>
    </citation>
    <scope>NUCLEOTIDE SEQUENCE [LARGE SCALE GENOMIC DNA]</scope>
    <source>
        <strain evidence="10">CMCC(F)T1i</strain>
    </source>
</reference>
<keyword evidence="4" id="KW-0833">Ubl conjugation pathway</keyword>
<name>A0A178F084_TRIRU</name>
<dbReference type="GO" id="GO:0005634">
    <property type="term" value="C:nucleus"/>
    <property type="evidence" value="ECO:0007669"/>
    <property type="project" value="TreeGrafter"/>
</dbReference>
<dbReference type="GO" id="GO:0004843">
    <property type="term" value="F:cysteine-type deubiquitinase activity"/>
    <property type="evidence" value="ECO:0007669"/>
    <property type="project" value="UniProtKB-EC"/>
</dbReference>
<comment type="caution">
    <text evidence="9">The sequence shown here is derived from an EMBL/GenBank/DDBJ whole genome shotgun (WGS) entry which is preliminary data.</text>
</comment>
<gene>
    <name evidence="9" type="ORF">A7C99_2651</name>
</gene>
<dbReference type="InterPro" id="IPR019400">
    <property type="entry name" value="Peptidase_C65_otubain"/>
</dbReference>
<dbReference type="AlphaFoldDB" id="A0A178F084"/>
<evidence type="ECO:0000259" key="8">
    <source>
        <dbReference type="PROSITE" id="PS50802"/>
    </source>
</evidence>
<feature type="region of interest" description="Disordered" evidence="7">
    <location>
        <begin position="656"/>
        <end position="676"/>
    </location>
</feature>
<evidence type="ECO:0000313" key="10">
    <source>
        <dbReference type="Proteomes" id="UP000243015"/>
    </source>
</evidence>
<dbReference type="CDD" id="cd22749">
    <property type="entry name" value="Otubain_C65"/>
    <property type="match status" value="1"/>
</dbReference>
<evidence type="ECO:0000256" key="2">
    <source>
        <dbReference type="ARBA" id="ARBA00012759"/>
    </source>
</evidence>
<dbReference type="GO" id="GO:0071108">
    <property type="term" value="P:protein K48-linked deubiquitination"/>
    <property type="evidence" value="ECO:0007669"/>
    <property type="project" value="TreeGrafter"/>
</dbReference>
<organism evidence="9 10">
    <name type="scientific">Trichophyton rubrum</name>
    <name type="common">Athlete's foot fungus</name>
    <name type="synonym">Epidermophyton rubrum</name>
    <dbReference type="NCBI Taxonomy" id="5551"/>
    <lineage>
        <taxon>Eukaryota</taxon>
        <taxon>Fungi</taxon>
        <taxon>Dikarya</taxon>
        <taxon>Ascomycota</taxon>
        <taxon>Pezizomycotina</taxon>
        <taxon>Eurotiomycetes</taxon>
        <taxon>Eurotiomycetidae</taxon>
        <taxon>Onygenales</taxon>
        <taxon>Arthrodermataceae</taxon>
        <taxon>Trichophyton</taxon>
    </lineage>
</organism>
<dbReference type="InterPro" id="IPR042468">
    <property type="entry name" value="Peptidase_C65_otubain_sub1"/>
</dbReference>
<dbReference type="EMBL" id="LHPM01000013">
    <property type="protein sequence ID" value="OAL65554.1"/>
    <property type="molecule type" value="Genomic_DNA"/>
</dbReference>
<protein>
    <recommendedName>
        <fullName evidence="2">ubiquitinyl hydrolase 1</fullName>
        <ecNumber evidence="2">3.4.19.12</ecNumber>
    </recommendedName>
</protein>
<comment type="catalytic activity">
    <reaction evidence="1">
        <text>Thiol-dependent hydrolysis of ester, thioester, amide, peptide and isopeptide bonds formed by the C-terminal Gly of ubiquitin (a 76-residue protein attached to proteins as an intracellular targeting signal).</text>
        <dbReference type="EC" id="3.4.19.12"/>
    </reaction>
</comment>
<evidence type="ECO:0000313" key="9">
    <source>
        <dbReference type="EMBL" id="OAL65554.1"/>
    </source>
</evidence>
<dbReference type="Pfam" id="PF10275">
    <property type="entry name" value="Peptidase_C65"/>
    <property type="match status" value="1"/>
</dbReference>
<evidence type="ECO:0000256" key="6">
    <source>
        <dbReference type="ARBA" id="ARBA00022807"/>
    </source>
</evidence>
<keyword evidence="6" id="KW-0788">Thiol protease</keyword>
<dbReference type="InterPro" id="IPR003323">
    <property type="entry name" value="OTU_dom"/>
</dbReference>